<evidence type="ECO:0000256" key="7">
    <source>
        <dbReference type="ARBA" id="ARBA00023180"/>
    </source>
</evidence>
<dbReference type="PANTHER" id="PTHR11802:SF15">
    <property type="entry name" value="SERINE CARBOXYPEPTIDASE-LIKE 32"/>
    <property type="match status" value="1"/>
</dbReference>
<evidence type="ECO:0000256" key="5">
    <source>
        <dbReference type="ARBA" id="ARBA00022801"/>
    </source>
</evidence>
<dbReference type="InterPro" id="IPR029058">
    <property type="entry name" value="AB_hydrolase_fold"/>
</dbReference>
<reference evidence="9 10" key="1">
    <citation type="journal article" date="2021" name="Nat. Plants">
        <title>The Taxus genome provides insights into paclitaxel biosynthesis.</title>
        <authorList>
            <person name="Xiong X."/>
            <person name="Gou J."/>
            <person name="Liao Q."/>
            <person name="Li Y."/>
            <person name="Zhou Q."/>
            <person name="Bi G."/>
            <person name="Li C."/>
            <person name="Du R."/>
            <person name="Wang X."/>
            <person name="Sun T."/>
            <person name="Guo L."/>
            <person name="Liang H."/>
            <person name="Lu P."/>
            <person name="Wu Y."/>
            <person name="Zhang Z."/>
            <person name="Ro D.K."/>
            <person name="Shang Y."/>
            <person name="Huang S."/>
            <person name="Yan J."/>
        </authorList>
    </citation>
    <scope>NUCLEOTIDE SEQUENCE [LARGE SCALE GENOMIC DNA]</scope>
    <source>
        <strain evidence="9">Ta-2019</strain>
    </source>
</reference>
<evidence type="ECO:0000313" key="9">
    <source>
        <dbReference type="EMBL" id="KAH9289335.1"/>
    </source>
</evidence>
<dbReference type="GO" id="GO:0004185">
    <property type="term" value="F:serine-type carboxypeptidase activity"/>
    <property type="evidence" value="ECO:0007669"/>
    <property type="project" value="UniProtKB-UniRule"/>
</dbReference>
<accession>A0AA38BRX9</accession>
<evidence type="ECO:0000256" key="8">
    <source>
        <dbReference type="RuleBase" id="RU361156"/>
    </source>
</evidence>
<dbReference type="InterPro" id="IPR018202">
    <property type="entry name" value="Ser_caboxypep_ser_AS"/>
</dbReference>
<keyword evidence="5 8" id="KW-0378">Hydrolase</keyword>
<keyword evidence="2 8" id="KW-0121">Carboxypeptidase</keyword>
<dbReference type="AlphaFoldDB" id="A0AA38BRX9"/>
<protein>
    <recommendedName>
        <fullName evidence="8">Carboxypeptidase</fullName>
        <ecNumber evidence="8">3.4.16.-</ecNumber>
    </recommendedName>
</protein>
<dbReference type="GO" id="GO:0005773">
    <property type="term" value="C:vacuole"/>
    <property type="evidence" value="ECO:0007669"/>
    <property type="project" value="TreeGrafter"/>
</dbReference>
<gene>
    <name evidence="9" type="ORF">KI387_033452</name>
</gene>
<dbReference type="Gene3D" id="3.40.50.1820">
    <property type="entry name" value="alpha/beta hydrolase"/>
    <property type="match status" value="2"/>
</dbReference>
<feature type="chain" id="PRO_5041480195" description="Carboxypeptidase" evidence="8">
    <location>
        <begin position="22"/>
        <end position="450"/>
    </location>
</feature>
<evidence type="ECO:0000256" key="1">
    <source>
        <dbReference type="ARBA" id="ARBA00009431"/>
    </source>
</evidence>
<dbReference type="PRINTS" id="PR00724">
    <property type="entry name" value="CRBOXYPTASEC"/>
</dbReference>
<dbReference type="EC" id="3.4.16.-" evidence="8"/>
<keyword evidence="4 8" id="KW-0732">Signal</keyword>
<dbReference type="OMA" id="PAYREND"/>
<dbReference type="Pfam" id="PF00450">
    <property type="entry name" value="Peptidase_S10"/>
    <property type="match status" value="1"/>
</dbReference>
<evidence type="ECO:0000256" key="4">
    <source>
        <dbReference type="ARBA" id="ARBA00022729"/>
    </source>
</evidence>
<keyword evidence="6" id="KW-1015">Disulfide bond</keyword>
<evidence type="ECO:0000256" key="6">
    <source>
        <dbReference type="ARBA" id="ARBA00023157"/>
    </source>
</evidence>
<dbReference type="GO" id="GO:0006508">
    <property type="term" value="P:proteolysis"/>
    <property type="evidence" value="ECO:0007669"/>
    <property type="project" value="UniProtKB-KW"/>
</dbReference>
<dbReference type="SUPFAM" id="SSF53474">
    <property type="entry name" value="alpha/beta-Hydrolases"/>
    <property type="match status" value="1"/>
</dbReference>
<keyword evidence="3 8" id="KW-0645">Protease</keyword>
<keyword evidence="10" id="KW-1185">Reference proteome</keyword>
<sequence>MVNRLCLWVVLCFYMIIAAQSIQTGNTSRNNEQDGVSENLVTGLPGQPIVGFNHYSGYVTVNEEHGRALFYWFFEAATVKERRPLVLWLNGGPGCSSVGYGATQEIGPFLLNGGETGLSLNLHSWNRAEDSYTFLQNWLTIFPQYRSHEFYITGESYAGLYVPELAELITDRNKVSSKSLYINLKGFMVGNPLTDTAHDWDGIVDYAWSHAIVSDETYGIIKTNCDFKSSNTWSNKNCSGAVDEMYAQYNEIDMYSLYTSKCIPKNYTTNATSGANQLKYFTNKIMKRMMGGGSYDPCLNGWAVSYYNRYDVQKALHVIRGSTPRNWSLCNEDILDDWNDKPPSVLPVYLKLIEAGVRIWVYSGDTDGRVPVLSTRYNMNALGLPTKGPWRPWYHRGQVGGWMQEYEGLTFATFLGAGHEVPLFKPREALAVFQSFISGTPLPNKRQQLS</sequence>
<dbReference type="PANTHER" id="PTHR11802">
    <property type="entry name" value="SERINE PROTEASE FAMILY S10 SERINE CARBOXYPEPTIDASE"/>
    <property type="match status" value="1"/>
</dbReference>
<feature type="signal peptide" evidence="8">
    <location>
        <begin position="1"/>
        <end position="21"/>
    </location>
</feature>
<comment type="similarity">
    <text evidence="1 8">Belongs to the peptidase S10 family.</text>
</comment>
<evidence type="ECO:0000256" key="2">
    <source>
        <dbReference type="ARBA" id="ARBA00022645"/>
    </source>
</evidence>
<comment type="caution">
    <text evidence="9">The sequence shown here is derived from an EMBL/GenBank/DDBJ whole genome shotgun (WGS) entry which is preliminary data.</text>
</comment>
<evidence type="ECO:0000313" key="10">
    <source>
        <dbReference type="Proteomes" id="UP000824469"/>
    </source>
</evidence>
<dbReference type="FunFam" id="3.40.50.11320:FF:000001">
    <property type="entry name" value="Carboxypeptidase"/>
    <property type="match status" value="1"/>
</dbReference>
<dbReference type="PROSITE" id="PS00131">
    <property type="entry name" value="CARBOXYPEPT_SER_SER"/>
    <property type="match status" value="1"/>
</dbReference>
<dbReference type="Proteomes" id="UP000824469">
    <property type="component" value="Unassembled WGS sequence"/>
</dbReference>
<dbReference type="InterPro" id="IPR001563">
    <property type="entry name" value="Peptidase_S10"/>
</dbReference>
<dbReference type="EMBL" id="JAHRHJ020003813">
    <property type="protein sequence ID" value="KAH9289335.1"/>
    <property type="molecule type" value="Genomic_DNA"/>
</dbReference>
<organism evidence="9 10">
    <name type="scientific">Taxus chinensis</name>
    <name type="common">Chinese yew</name>
    <name type="synonym">Taxus wallichiana var. chinensis</name>
    <dbReference type="NCBI Taxonomy" id="29808"/>
    <lineage>
        <taxon>Eukaryota</taxon>
        <taxon>Viridiplantae</taxon>
        <taxon>Streptophyta</taxon>
        <taxon>Embryophyta</taxon>
        <taxon>Tracheophyta</taxon>
        <taxon>Spermatophyta</taxon>
        <taxon>Pinopsida</taxon>
        <taxon>Pinidae</taxon>
        <taxon>Conifers II</taxon>
        <taxon>Cupressales</taxon>
        <taxon>Taxaceae</taxon>
        <taxon>Taxus</taxon>
    </lineage>
</organism>
<proteinExistence type="inferred from homology"/>
<name>A0AA38BRX9_TAXCH</name>
<evidence type="ECO:0000256" key="3">
    <source>
        <dbReference type="ARBA" id="ARBA00022670"/>
    </source>
</evidence>
<keyword evidence="7" id="KW-0325">Glycoprotein</keyword>